<dbReference type="PANTHER" id="PTHR42718">
    <property type="entry name" value="MAJOR FACILITATOR SUPERFAMILY MULTIDRUG TRANSPORTER MFSC"/>
    <property type="match status" value="1"/>
</dbReference>
<dbReference type="CDD" id="cd17503">
    <property type="entry name" value="MFS_LmrB_MDR_like"/>
    <property type="match status" value="1"/>
</dbReference>
<keyword evidence="4 7" id="KW-0812">Transmembrane</keyword>
<organism evidence="9 10">
    <name type="scientific">Xanthomonas chitinilytica</name>
    <dbReference type="NCBI Taxonomy" id="2989819"/>
    <lineage>
        <taxon>Bacteria</taxon>
        <taxon>Pseudomonadati</taxon>
        <taxon>Pseudomonadota</taxon>
        <taxon>Gammaproteobacteria</taxon>
        <taxon>Lysobacterales</taxon>
        <taxon>Lysobacteraceae</taxon>
        <taxon>Xanthomonas</taxon>
    </lineage>
</organism>
<dbReference type="PROSITE" id="PS50850">
    <property type="entry name" value="MFS"/>
    <property type="match status" value="1"/>
</dbReference>
<keyword evidence="5 7" id="KW-1133">Transmembrane helix</keyword>
<dbReference type="Gene3D" id="1.20.1720.10">
    <property type="entry name" value="Multidrug resistance protein D"/>
    <property type="match status" value="1"/>
</dbReference>
<feature type="transmembrane region" description="Helical" evidence="7">
    <location>
        <begin position="141"/>
        <end position="163"/>
    </location>
</feature>
<feature type="transmembrane region" description="Helical" evidence="7">
    <location>
        <begin position="289"/>
        <end position="315"/>
    </location>
</feature>
<reference evidence="9 10" key="1">
    <citation type="submission" date="2022-10" db="EMBL/GenBank/DDBJ databases">
        <title>Xanthomonas sp. H13-6.</title>
        <authorList>
            <person name="Liu X."/>
            <person name="Deng Z."/>
            <person name="Jiang Y."/>
            <person name="Yu T."/>
            <person name="Ai J."/>
        </authorList>
    </citation>
    <scope>NUCLEOTIDE SEQUENCE [LARGE SCALE GENOMIC DNA]</scope>
    <source>
        <strain evidence="9 10">H13-6</strain>
    </source>
</reference>
<evidence type="ECO:0000256" key="3">
    <source>
        <dbReference type="ARBA" id="ARBA00022475"/>
    </source>
</evidence>
<feature type="transmembrane region" description="Helical" evidence="7">
    <location>
        <begin position="51"/>
        <end position="71"/>
    </location>
</feature>
<evidence type="ECO:0000313" key="9">
    <source>
        <dbReference type="EMBL" id="MCW4472399.1"/>
    </source>
</evidence>
<dbReference type="Gene3D" id="1.20.1250.20">
    <property type="entry name" value="MFS general substrate transporter like domains"/>
    <property type="match status" value="1"/>
</dbReference>
<feature type="transmembrane region" description="Helical" evidence="7">
    <location>
        <begin position="83"/>
        <end position="102"/>
    </location>
</feature>
<dbReference type="InterPro" id="IPR020846">
    <property type="entry name" value="MFS_dom"/>
</dbReference>
<protein>
    <submittedName>
        <fullName evidence="9">Multidrug transporter subunit MdtD</fullName>
    </submittedName>
</protein>
<evidence type="ECO:0000259" key="8">
    <source>
        <dbReference type="PROSITE" id="PS50850"/>
    </source>
</evidence>
<feature type="transmembrane region" description="Helical" evidence="7">
    <location>
        <begin position="400"/>
        <end position="423"/>
    </location>
</feature>
<evidence type="ECO:0000256" key="2">
    <source>
        <dbReference type="ARBA" id="ARBA00022448"/>
    </source>
</evidence>
<evidence type="ECO:0000256" key="4">
    <source>
        <dbReference type="ARBA" id="ARBA00022692"/>
    </source>
</evidence>
<evidence type="ECO:0000256" key="5">
    <source>
        <dbReference type="ARBA" id="ARBA00022989"/>
    </source>
</evidence>
<feature type="transmembrane region" description="Helical" evidence="7">
    <location>
        <begin position="336"/>
        <end position="354"/>
    </location>
</feature>
<sequence length="473" mass="50159">MTPPTPAPAADNSHKPLLWLVSLAIFMQMLDSTIVNTALPAMARSLGESPLQMQSVVFSYALAVAMFIPASGWVADRYGTRRTFLVAIILFTLGSLACALAQQLQQLVAARVLQGIGGAMLLPVGRLAVMRSVSREQFLRAMSFIAIPALVGPLLGPTLGGWLVEVASWHWVFLINLPIGVAGFIAAMRIMPDHRAERRTRFDLAGYLMLAFGMVALSLALDGISGLGTPHALVMLLAVAGLAALAGYWLHAAGRPAALFPLALFKVASFRIGILGNLFARIGSGAMPLLIPLLLQVGLGMSPMHAGMMMIPVALAGMASKRAAVSLVQRFGYRRVLMVNTVLVGVAMASFLLVSADQPLGWRIAQLAAFGAVNSLQFTVMNTVTLRDLDREQDSAGNSLLSMVMMLATGFGAAAAGSLLAAFSSHLSASHDALAALHATFVCVGAITLTSTLIFWQLPETRPHPRRVEEVAE</sequence>
<feature type="transmembrane region" description="Helical" evidence="7">
    <location>
        <begin position="108"/>
        <end position="129"/>
    </location>
</feature>
<feature type="domain" description="Major facilitator superfamily (MFS) profile" evidence="8">
    <location>
        <begin position="17"/>
        <end position="463"/>
    </location>
</feature>
<name>A0ABT3JW04_9XANT</name>
<evidence type="ECO:0000256" key="7">
    <source>
        <dbReference type="SAM" id="Phobius"/>
    </source>
</evidence>
<feature type="transmembrane region" description="Helical" evidence="7">
    <location>
        <begin position="17"/>
        <end position="39"/>
    </location>
</feature>
<feature type="transmembrane region" description="Helical" evidence="7">
    <location>
        <begin position="435"/>
        <end position="456"/>
    </location>
</feature>
<feature type="transmembrane region" description="Helical" evidence="7">
    <location>
        <begin position="233"/>
        <end position="251"/>
    </location>
</feature>
<dbReference type="SUPFAM" id="SSF103473">
    <property type="entry name" value="MFS general substrate transporter"/>
    <property type="match status" value="1"/>
</dbReference>
<keyword evidence="10" id="KW-1185">Reference proteome</keyword>
<dbReference type="Pfam" id="PF07690">
    <property type="entry name" value="MFS_1"/>
    <property type="match status" value="1"/>
</dbReference>
<dbReference type="InterPro" id="IPR011701">
    <property type="entry name" value="MFS"/>
</dbReference>
<evidence type="ECO:0000313" key="10">
    <source>
        <dbReference type="Proteomes" id="UP001209922"/>
    </source>
</evidence>
<gene>
    <name evidence="9" type="primary">mdtD</name>
    <name evidence="9" type="ORF">OK345_07775</name>
</gene>
<dbReference type="EMBL" id="JAPCHY010000005">
    <property type="protein sequence ID" value="MCW4472399.1"/>
    <property type="molecule type" value="Genomic_DNA"/>
</dbReference>
<dbReference type="PRINTS" id="PR01036">
    <property type="entry name" value="TCRTETB"/>
</dbReference>
<feature type="transmembrane region" description="Helical" evidence="7">
    <location>
        <begin position="169"/>
        <end position="190"/>
    </location>
</feature>
<dbReference type="Proteomes" id="UP001209922">
    <property type="component" value="Unassembled WGS sequence"/>
</dbReference>
<feature type="transmembrane region" description="Helical" evidence="7">
    <location>
        <begin position="263"/>
        <end position="283"/>
    </location>
</feature>
<evidence type="ECO:0000256" key="1">
    <source>
        <dbReference type="ARBA" id="ARBA00004651"/>
    </source>
</evidence>
<dbReference type="InterPro" id="IPR036259">
    <property type="entry name" value="MFS_trans_sf"/>
</dbReference>
<dbReference type="NCBIfam" id="TIGR00711">
    <property type="entry name" value="efflux_EmrB"/>
    <property type="match status" value="1"/>
</dbReference>
<keyword evidence="2" id="KW-0813">Transport</keyword>
<evidence type="ECO:0000256" key="6">
    <source>
        <dbReference type="ARBA" id="ARBA00023136"/>
    </source>
</evidence>
<dbReference type="PANTHER" id="PTHR42718:SF46">
    <property type="entry name" value="BLR6921 PROTEIN"/>
    <property type="match status" value="1"/>
</dbReference>
<accession>A0ABT3JW04</accession>
<comment type="caution">
    <text evidence="9">The sequence shown here is derived from an EMBL/GenBank/DDBJ whole genome shotgun (WGS) entry which is preliminary data.</text>
</comment>
<feature type="transmembrane region" description="Helical" evidence="7">
    <location>
        <begin position="360"/>
        <end position="380"/>
    </location>
</feature>
<dbReference type="NCBIfam" id="NF007799">
    <property type="entry name" value="PRK10504.1"/>
    <property type="match status" value="1"/>
</dbReference>
<feature type="transmembrane region" description="Helical" evidence="7">
    <location>
        <begin position="202"/>
        <end position="221"/>
    </location>
</feature>
<keyword evidence="3" id="KW-1003">Cell membrane</keyword>
<dbReference type="InterPro" id="IPR004638">
    <property type="entry name" value="EmrB-like"/>
</dbReference>
<keyword evidence="6 7" id="KW-0472">Membrane</keyword>
<comment type="subcellular location">
    <subcellularLocation>
        <location evidence="1">Cell membrane</location>
        <topology evidence="1">Multi-pass membrane protein</topology>
    </subcellularLocation>
</comment>
<proteinExistence type="predicted"/>
<dbReference type="RefSeq" id="WP_265127357.1">
    <property type="nucleotide sequence ID" value="NZ_JAPCHY010000005.1"/>
</dbReference>